<gene>
    <name evidence="2" type="ORF">CCUR1050_LOCUS12228</name>
</gene>
<evidence type="ECO:0000256" key="1">
    <source>
        <dbReference type="SAM" id="MobiDB-lite"/>
    </source>
</evidence>
<reference evidence="2" key="1">
    <citation type="submission" date="2021-01" db="EMBL/GenBank/DDBJ databases">
        <authorList>
            <person name="Corre E."/>
            <person name="Pelletier E."/>
            <person name="Niang G."/>
            <person name="Scheremetjew M."/>
            <person name="Finn R."/>
            <person name="Kale V."/>
            <person name="Holt S."/>
            <person name="Cochrane G."/>
            <person name="Meng A."/>
            <person name="Brown T."/>
            <person name="Cohen L."/>
        </authorList>
    </citation>
    <scope>NUCLEOTIDE SEQUENCE</scope>
    <source>
        <strain evidence="2">CCAP979/52</strain>
    </source>
</reference>
<dbReference type="AlphaFoldDB" id="A0A7S0QHW1"/>
<sequence length="148" mass="16459">MRLGKSGIHSMGRKQVQPYSSQSGKIHRIAPLVQHGANHPQGPDTTDKMIFNRELCFGLSEANFRLSVNNWFKSYQHTWTWHIPVIVAFAEIWDGLSPFAVPLFRSGTNFSRCSLPPSTSQASDPDPPQGLAIWPRGPSSCGSKEKLL</sequence>
<accession>A0A7S0QHW1</accession>
<evidence type="ECO:0000313" key="2">
    <source>
        <dbReference type="EMBL" id="CAD8634547.1"/>
    </source>
</evidence>
<organism evidence="2">
    <name type="scientific">Cryptomonas curvata</name>
    <dbReference type="NCBI Taxonomy" id="233186"/>
    <lineage>
        <taxon>Eukaryota</taxon>
        <taxon>Cryptophyceae</taxon>
        <taxon>Cryptomonadales</taxon>
        <taxon>Cryptomonadaceae</taxon>
        <taxon>Cryptomonas</taxon>
    </lineage>
</organism>
<dbReference type="EMBL" id="HBEZ01022040">
    <property type="protein sequence ID" value="CAD8634547.1"/>
    <property type="molecule type" value="Transcribed_RNA"/>
</dbReference>
<feature type="region of interest" description="Disordered" evidence="1">
    <location>
        <begin position="115"/>
        <end position="148"/>
    </location>
</feature>
<feature type="region of interest" description="Disordered" evidence="1">
    <location>
        <begin position="1"/>
        <end position="21"/>
    </location>
</feature>
<name>A0A7S0QHW1_9CRYP</name>
<protein>
    <submittedName>
        <fullName evidence="2">Uncharacterized protein</fullName>
    </submittedName>
</protein>
<proteinExistence type="predicted"/>